<dbReference type="EC" id="5.4.4.2" evidence="3"/>
<dbReference type="STRING" id="1346286.SAMN05444362_10676"/>
<dbReference type="RefSeq" id="WP_062180314.1">
    <property type="nucleotide sequence ID" value="NZ_BBXL01000009.1"/>
</dbReference>
<organism evidence="7 8">
    <name type="scientific">Dysgonomonas macrotermitis</name>
    <dbReference type="NCBI Taxonomy" id="1346286"/>
    <lineage>
        <taxon>Bacteria</taxon>
        <taxon>Pseudomonadati</taxon>
        <taxon>Bacteroidota</taxon>
        <taxon>Bacteroidia</taxon>
        <taxon>Bacteroidales</taxon>
        <taxon>Dysgonomonadaceae</taxon>
        <taxon>Dysgonomonas</taxon>
    </lineage>
</organism>
<protein>
    <recommendedName>
        <fullName evidence="3">isochorismate synthase</fullName>
        <ecNumber evidence="3">5.4.4.2</ecNumber>
    </recommendedName>
    <alternativeName>
        <fullName evidence="5">Isochorismate mutase</fullName>
    </alternativeName>
</protein>
<comment type="similarity">
    <text evidence="2">Belongs to the isochorismate synthase family.</text>
</comment>
<evidence type="ECO:0000256" key="2">
    <source>
        <dbReference type="ARBA" id="ARBA00005297"/>
    </source>
</evidence>
<dbReference type="AlphaFoldDB" id="A0A1M5BHM9"/>
<name>A0A1M5BHM9_9BACT</name>
<keyword evidence="8" id="KW-1185">Reference proteome</keyword>
<dbReference type="Gene3D" id="3.60.120.10">
    <property type="entry name" value="Anthranilate synthase"/>
    <property type="match status" value="1"/>
</dbReference>
<accession>A0A1M5BHM9</accession>
<keyword evidence="4" id="KW-0413">Isomerase</keyword>
<feature type="domain" description="Chorismate-utilising enzyme C-terminal" evidence="6">
    <location>
        <begin position="116"/>
        <end position="361"/>
    </location>
</feature>
<sequence>MEFNKHSEYHIFDSLIDNNIHFALFRLPYADNINLILQKSEDSYSFNQLDQLNSKKGFVIAPYNISGSCPILLISPDVVLNSKDAIFDYISSLNLQSRPKVAGLSPIVQHDSNSFNRYQKVYEAFQEELESGTSSKLVLSRTFDIERGEHFSPGASFHKACVKYPNNFVYLCHTPVSGTWLGCSPEKLISGKDGKWQTDALAGTQKVKSADEPVIWDNKNKLEQQIVADYMQQQLQKAGIQATNKEAETIQAGDLLHLRSEFSFELDKPENLGDILQLLHPSPAVNGFPKDEAFRFILDNEGYPRSYYSGFLGLLDPGDQTDLYVNLRCMQVTGNTLRLYAGGGILPSSDLFSEWKETENKLQTILSIIENL</sequence>
<evidence type="ECO:0000256" key="1">
    <source>
        <dbReference type="ARBA" id="ARBA00000799"/>
    </source>
</evidence>
<evidence type="ECO:0000256" key="4">
    <source>
        <dbReference type="ARBA" id="ARBA00023235"/>
    </source>
</evidence>
<gene>
    <name evidence="7" type="ORF">SAMN05444362_10676</name>
</gene>
<dbReference type="NCBIfam" id="TIGR00543">
    <property type="entry name" value="isochor_syn"/>
    <property type="match status" value="1"/>
</dbReference>
<evidence type="ECO:0000313" key="7">
    <source>
        <dbReference type="EMBL" id="SHF42094.1"/>
    </source>
</evidence>
<comment type="catalytic activity">
    <reaction evidence="1">
        <text>chorismate = isochorismate</text>
        <dbReference type="Rhea" id="RHEA:18985"/>
        <dbReference type="ChEBI" id="CHEBI:29748"/>
        <dbReference type="ChEBI" id="CHEBI:29780"/>
        <dbReference type="EC" id="5.4.4.2"/>
    </reaction>
</comment>
<dbReference type="OrthoDB" id="9806579at2"/>
<dbReference type="PANTHER" id="PTHR42839:SF2">
    <property type="entry name" value="ISOCHORISMATE SYNTHASE ENTC"/>
    <property type="match status" value="1"/>
</dbReference>
<dbReference type="InterPro" id="IPR004561">
    <property type="entry name" value="IsoChor_synthase"/>
</dbReference>
<dbReference type="Pfam" id="PF00425">
    <property type="entry name" value="Chorismate_bind"/>
    <property type="match status" value="1"/>
</dbReference>
<proteinExistence type="inferred from homology"/>
<dbReference type="PANTHER" id="PTHR42839">
    <property type="entry name" value="ISOCHORISMATE SYNTHASE ENTC"/>
    <property type="match status" value="1"/>
</dbReference>
<dbReference type="GO" id="GO:0008909">
    <property type="term" value="F:isochorismate synthase activity"/>
    <property type="evidence" value="ECO:0007669"/>
    <property type="project" value="UniProtKB-EC"/>
</dbReference>
<evidence type="ECO:0000313" key="8">
    <source>
        <dbReference type="Proteomes" id="UP000184480"/>
    </source>
</evidence>
<dbReference type="InterPro" id="IPR015890">
    <property type="entry name" value="Chorismate_C"/>
</dbReference>
<dbReference type="SUPFAM" id="SSF56322">
    <property type="entry name" value="ADC synthase"/>
    <property type="match status" value="1"/>
</dbReference>
<reference evidence="8" key="1">
    <citation type="submission" date="2016-11" db="EMBL/GenBank/DDBJ databases">
        <authorList>
            <person name="Varghese N."/>
            <person name="Submissions S."/>
        </authorList>
    </citation>
    <scope>NUCLEOTIDE SEQUENCE [LARGE SCALE GENOMIC DNA]</scope>
    <source>
        <strain evidence="8">DSM 27370</strain>
    </source>
</reference>
<dbReference type="InterPro" id="IPR005801">
    <property type="entry name" value="ADC_synthase"/>
</dbReference>
<evidence type="ECO:0000259" key="6">
    <source>
        <dbReference type="Pfam" id="PF00425"/>
    </source>
</evidence>
<dbReference type="EMBL" id="FQUC01000006">
    <property type="protein sequence ID" value="SHF42094.1"/>
    <property type="molecule type" value="Genomic_DNA"/>
</dbReference>
<dbReference type="Proteomes" id="UP000184480">
    <property type="component" value="Unassembled WGS sequence"/>
</dbReference>
<evidence type="ECO:0000256" key="3">
    <source>
        <dbReference type="ARBA" id="ARBA00012824"/>
    </source>
</evidence>
<evidence type="ECO:0000256" key="5">
    <source>
        <dbReference type="ARBA" id="ARBA00041564"/>
    </source>
</evidence>